<proteinExistence type="predicted"/>
<evidence type="ECO:0000313" key="2">
    <source>
        <dbReference type="Proteomes" id="UP001163321"/>
    </source>
</evidence>
<sequence>MDHGDFVADSDEDEQEQREALALEEEQRTRERSTVNEASTQPVVVQGLTRDDDALGNAVSIEKAEETSADRSTQRDVEDKVLTVGTVVEVDSRTWPGINKLGGPGRITRVSTQAGEQGDAVHVLYDVRYVLGGFERHVASEYVHSSELLHHHSNREKVDRDYYHDDFINKPHERKQREAEARRERKGTRVDEATTRELRTRQRKRPLDRASEQRDRGRARQERQAVSTPERMERDTTPPPTSRTVSSQLSSDRESSVSSDDASTAPSPLLTQRTRRRHHILDSEDESSDESKESPRLEAGTVYDHDSFESQDDEDPPAARHEKTARRQKHRTPKRQRYVGGYEKQGEYADVIFIQPEGNPADLPEDVVRETRLQLASTKKGLMDQLEAIFAQQQKNLAAFHDRQKTVNRHVKGLKDMSVDEMCTLHTQICELRSFVVKTLVHAGEDVMNKIISILHAKRGEPPDALEHFECNFDAWQSKLNECSPWLRNVQNAVEHALARRGKEVSRENDVEAAQFSDSSEADAVDMEMDPTDRWNSEYNEPAIYSFDDEGIQHDALMQRDMQSLRTTKPTALRKKQKSPRTDRPKKWTRNSTLDSYIVRSSASWSWSNLRVVGSQKKKHRLSDSQWNWFEMIRKKHQRGGKGSKTQHVLAARSGTANNMQESRPNLSSRDDSLSVQARRMHLRNKRFRDRASQPRVRELTVAPHATSQHAKSTHMSVRGISQEKTLRSVELTPAPVSSSSVKEQSIDWTSVFEVVSDDPGEDSTVTAVSCQDQVTLLAFGHEIDGSERPSQLQVEEDYDVEATETICDVVIERVARVRQLMHDLRSKEVEWMTSLSSGKLGTAVEDYESAPTWLSLLSLEEAYHSALATLACQWLSTLDRLPLSALPKYVQVVLDQVAALIRHLPDCNALFHGCNSYFFFFEVVSRNAVTTPLLTAIARTFWYCLKLLGALQLHCGRAVQSHTTWKQEIEASWRKTSPKKVLLATVLFLFDLYVYFPSSHRMDRGGTSCSQPALSLWMLVRASCSSSDGLIPPSHESIGTKEKQLWALLQALYQQLLFEELARHFVRNETCGGYYQDHHAVRATDRAHITTPCEETCESKLLALEATWKLVIVLARIFADSDKDETVYDAQWAIVQDLLCPSKHEFLPFQFSPDEWLNLPLVYRELAGAYKQRVLERIALLSKLWLPGKEVLGILLRQLWVEATRRGSNEMVELPQLFKEYITRCKDLGNSRLALRAFVEEFCVGSTDDSTLLCKIIWIQTLKLEKRVHRNRFRRSILCAIPDTTDTDSLSSPHAKAASSHVMLPTQTAATAWHWGRKQPAPIRTVESGAVALRSPNVGAEKERMSIAVLLTFAILGVCLECGDNQVFPRQRSEKDVRYMEREVDFYCKEIGRWTAKKLTCEVLASQALYLLGALLVEKNATEFPPVFQCLNDRLEFAMKNRHSNPPVQTTTRIAASANELDRTSRRYQRATMSSLYQMRDLVKTVVEVPVSRDTVALAYGSAVDQSLEYVLSSGLEACLLGGIRKMVAVNDLKIALEILHVVLPRAADAPRHCFTSEFDELNDDEAFAAFDLEGAIAGHVSRRVSTWTVNECQGKALALLARNLRVAIHQLVLTYPPSKAPTFDELYAVDVLGRLIATCEIPFSWNTMTPASGKPRNLAFRVLSAALKYNFEKEWLCTVFLREPTAVHDLAVAWLLGTLDVRSLNPAPVSFQVGAVPFSLRDARASQASAGSSARYSDSWVILSDEIIYQVLYKVPSCGYSVDAQVLQVLRDVASTCHFQSPRAAKEKLDDEAHLYDLHLDVFQSFCRCVGTKWRSYTLAPAQNWDEMNHFRAKMVHPQLGIFVSFLEAFKLNFRRACSVLDEMNHNWHSFAELFLRQAGVETSEERSYHAMEDSIKLFDARLTGLTTMFRFMYQCIDGFLFHCGDMAIGDTNLFLEAMELLFRQVTSAEHPQAIKRLVDQRSGSQRGSGRYVHDTLRGEFDAATVRFVDSVQLFFARQKYPSLLHWFAQTSEIYQTFKTGWRRSPLRTLLVNMLDPDGPLGIHSYYGVSSDLDSDVKRVRREVFYLACGLFECRQTKAFAHSRAHLAPSASARLRQLRQFVLHEFLRETIESGYHEDGTTLLEMMVPLSQFLRGVVNHANLNRDWSRDDGHEFQLTELLPALEWIIACLIKLVPGETVATSAIGCVLGIEVGGIVCEIITFNESRPVHESMELLELVLSYLHTIHVALVQRTTATMDALFSPMDPPRVQLRAYRFASSAFQDLVVEERGLDEAMDSYGINMARATTDLLALLGRVAYKCQVSSIERLQSFTKMHS</sequence>
<dbReference type="Proteomes" id="UP001163321">
    <property type="component" value="Chromosome 4"/>
</dbReference>
<reference evidence="1 2" key="1">
    <citation type="journal article" date="2022" name="bioRxiv">
        <title>The genome of the oomycete Peronosclerospora sorghi, a cosmopolitan pathogen of maize and sorghum, is inflated with dispersed pseudogenes.</title>
        <authorList>
            <person name="Fletcher K."/>
            <person name="Martin F."/>
            <person name="Isakeit T."/>
            <person name="Cavanaugh K."/>
            <person name="Magill C."/>
            <person name="Michelmore R."/>
        </authorList>
    </citation>
    <scope>NUCLEOTIDE SEQUENCE [LARGE SCALE GENOMIC DNA]</scope>
    <source>
        <strain evidence="1">P6</strain>
    </source>
</reference>
<gene>
    <name evidence="1" type="ORF">PsorP6_006651</name>
</gene>
<organism evidence="1 2">
    <name type="scientific">Peronosclerospora sorghi</name>
    <dbReference type="NCBI Taxonomy" id="230839"/>
    <lineage>
        <taxon>Eukaryota</taxon>
        <taxon>Sar</taxon>
        <taxon>Stramenopiles</taxon>
        <taxon>Oomycota</taxon>
        <taxon>Peronosporomycetes</taxon>
        <taxon>Peronosporales</taxon>
        <taxon>Peronosporaceae</taxon>
        <taxon>Peronosclerospora</taxon>
    </lineage>
</organism>
<dbReference type="EMBL" id="CM047583">
    <property type="protein sequence ID" value="KAI9913868.1"/>
    <property type="molecule type" value="Genomic_DNA"/>
</dbReference>
<keyword evidence="2" id="KW-1185">Reference proteome</keyword>
<accession>A0ACC0W4Y2</accession>
<comment type="caution">
    <text evidence="1">The sequence shown here is derived from an EMBL/GenBank/DDBJ whole genome shotgun (WGS) entry which is preliminary data.</text>
</comment>
<evidence type="ECO:0000313" key="1">
    <source>
        <dbReference type="EMBL" id="KAI9913868.1"/>
    </source>
</evidence>
<protein>
    <submittedName>
        <fullName evidence="1">Uncharacterized protein</fullName>
    </submittedName>
</protein>
<name>A0ACC0W4Y2_9STRA</name>